<dbReference type="InterPro" id="IPR036388">
    <property type="entry name" value="WH-like_DNA-bd_sf"/>
</dbReference>
<dbReference type="SUPFAM" id="SSF46785">
    <property type="entry name" value="Winged helix' DNA-binding domain"/>
    <property type="match status" value="1"/>
</dbReference>
<reference evidence="2 3" key="1">
    <citation type="submission" date="2021-01" db="EMBL/GenBank/DDBJ databases">
        <title>Actinoplanes sp. nov. LDG1-01 isolated from lichen.</title>
        <authorList>
            <person name="Saeng-In P."/>
            <person name="Phongsopitanun W."/>
            <person name="Kanchanasin P."/>
            <person name="Yuki M."/>
            <person name="Kudo T."/>
            <person name="Ohkuma M."/>
            <person name="Tanasupawat S."/>
        </authorList>
    </citation>
    <scope>NUCLEOTIDE SEQUENCE [LARGE SCALE GENOMIC DNA]</scope>
    <source>
        <strain evidence="2 3">LDG1-01</strain>
    </source>
</reference>
<evidence type="ECO:0000313" key="3">
    <source>
        <dbReference type="Proteomes" id="UP000598996"/>
    </source>
</evidence>
<protein>
    <submittedName>
        <fullName evidence="2">MarR family transcriptional regulator</fullName>
    </submittedName>
</protein>
<dbReference type="InterPro" id="IPR039422">
    <property type="entry name" value="MarR/SlyA-like"/>
</dbReference>
<dbReference type="Gene3D" id="1.10.10.10">
    <property type="entry name" value="Winged helix-like DNA-binding domain superfamily/Winged helix DNA-binding domain"/>
    <property type="match status" value="1"/>
</dbReference>
<gene>
    <name evidence="2" type="ORF">JKJ07_32555</name>
</gene>
<accession>A0ABS1VX43</accession>
<dbReference type="RefSeq" id="WP_202995705.1">
    <property type="nucleotide sequence ID" value="NZ_JAENHO010000010.1"/>
</dbReference>
<dbReference type="InterPro" id="IPR000835">
    <property type="entry name" value="HTH_MarR-typ"/>
</dbReference>
<dbReference type="InterPro" id="IPR036390">
    <property type="entry name" value="WH_DNA-bd_sf"/>
</dbReference>
<dbReference type="PROSITE" id="PS50995">
    <property type="entry name" value="HTH_MARR_2"/>
    <property type="match status" value="1"/>
</dbReference>
<dbReference type="Pfam" id="PF12802">
    <property type="entry name" value="MarR_2"/>
    <property type="match status" value="1"/>
</dbReference>
<comment type="caution">
    <text evidence="2">The sequence shown here is derived from an EMBL/GenBank/DDBJ whole genome shotgun (WGS) entry which is preliminary data.</text>
</comment>
<evidence type="ECO:0000313" key="2">
    <source>
        <dbReference type="EMBL" id="MBL7259056.1"/>
    </source>
</evidence>
<name>A0ABS1VX43_9ACTN</name>
<dbReference type="PANTHER" id="PTHR33164:SF43">
    <property type="entry name" value="HTH-TYPE TRANSCRIPTIONAL REPRESSOR YETL"/>
    <property type="match status" value="1"/>
</dbReference>
<sequence length="154" mass="17283">MTTDRRIGWLNDLVRVEIMLWEHVDARLKQAHGVSLAAFETLWTLDRSGQETLRIGDLARELRITVGGASKLAERVRTAGLIERRPDPDDRRASLIALTTGGRAVLREASRTYDRAVAERLDGVLSDDEQRQVHALVSRLLNTRTASTQLDDAQ</sequence>
<evidence type="ECO:0000259" key="1">
    <source>
        <dbReference type="PROSITE" id="PS50995"/>
    </source>
</evidence>
<dbReference type="Proteomes" id="UP000598996">
    <property type="component" value="Unassembled WGS sequence"/>
</dbReference>
<dbReference type="PRINTS" id="PR00598">
    <property type="entry name" value="HTHMARR"/>
</dbReference>
<dbReference type="EMBL" id="JAENHO010000010">
    <property type="protein sequence ID" value="MBL7259056.1"/>
    <property type="molecule type" value="Genomic_DNA"/>
</dbReference>
<proteinExistence type="predicted"/>
<keyword evidence="3" id="KW-1185">Reference proteome</keyword>
<feature type="domain" description="HTH marR-type" evidence="1">
    <location>
        <begin position="10"/>
        <end position="142"/>
    </location>
</feature>
<organism evidence="2 3">
    <name type="scientific">Paractinoplanes lichenicola</name>
    <dbReference type="NCBI Taxonomy" id="2802976"/>
    <lineage>
        <taxon>Bacteria</taxon>
        <taxon>Bacillati</taxon>
        <taxon>Actinomycetota</taxon>
        <taxon>Actinomycetes</taxon>
        <taxon>Micromonosporales</taxon>
        <taxon>Micromonosporaceae</taxon>
        <taxon>Paractinoplanes</taxon>
    </lineage>
</organism>
<dbReference type="SMART" id="SM00347">
    <property type="entry name" value="HTH_MARR"/>
    <property type="match status" value="1"/>
</dbReference>
<dbReference type="PANTHER" id="PTHR33164">
    <property type="entry name" value="TRANSCRIPTIONAL REGULATOR, MARR FAMILY"/>
    <property type="match status" value="1"/>
</dbReference>